<dbReference type="RefSeq" id="WP_123818612.1">
    <property type="nucleotide sequence ID" value="NZ_RKQG01000001.1"/>
</dbReference>
<gene>
    <name evidence="1" type="ORF">EDD38_3303</name>
</gene>
<dbReference type="AlphaFoldDB" id="A0A3N4S8E9"/>
<organism evidence="1 2">
    <name type="scientific">Kitasatospora cineracea</name>
    <dbReference type="NCBI Taxonomy" id="88074"/>
    <lineage>
        <taxon>Bacteria</taxon>
        <taxon>Bacillati</taxon>
        <taxon>Actinomycetota</taxon>
        <taxon>Actinomycetes</taxon>
        <taxon>Kitasatosporales</taxon>
        <taxon>Streptomycetaceae</taxon>
        <taxon>Kitasatospora</taxon>
    </lineage>
</organism>
<dbReference type="Proteomes" id="UP000266906">
    <property type="component" value="Unassembled WGS sequence"/>
</dbReference>
<keyword evidence="2" id="KW-1185">Reference proteome</keyword>
<evidence type="ECO:0000313" key="2">
    <source>
        <dbReference type="Proteomes" id="UP000266906"/>
    </source>
</evidence>
<reference evidence="1 2" key="1">
    <citation type="submission" date="2018-11" db="EMBL/GenBank/DDBJ databases">
        <title>Sequencing the genomes of 1000 actinobacteria strains.</title>
        <authorList>
            <person name="Klenk H.-P."/>
        </authorList>
    </citation>
    <scope>NUCLEOTIDE SEQUENCE [LARGE SCALE GENOMIC DNA]</scope>
    <source>
        <strain evidence="1 2">DSM 44781</strain>
    </source>
</reference>
<protein>
    <submittedName>
        <fullName evidence="1">Uncharacterized protein</fullName>
    </submittedName>
</protein>
<dbReference type="EMBL" id="RKQG01000001">
    <property type="protein sequence ID" value="RPE34960.1"/>
    <property type="molecule type" value="Genomic_DNA"/>
</dbReference>
<evidence type="ECO:0000313" key="1">
    <source>
        <dbReference type="EMBL" id="RPE34960.1"/>
    </source>
</evidence>
<comment type="caution">
    <text evidence="1">The sequence shown here is derived from an EMBL/GenBank/DDBJ whole genome shotgun (WGS) entry which is preliminary data.</text>
</comment>
<sequence>MDGIYPGQTWAARHQTAHSVRVTVVDGPRIGFTPKGCDTVKYLTRRKFAARHLRVQPAV</sequence>
<accession>A0A3N4S8E9</accession>
<proteinExistence type="predicted"/>
<name>A0A3N4S8E9_9ACTN</name>